<name>A0ABW0LX47_9BACL</name>
<reference evidence="2" key="1">
    <citation type="journal article" date="2019" name="Int. J. Syst. Evol. Microbiol.">
        <title>The Global Catalogue of Microorganisms (GCM) 10K type strain sequencing project: providing services to taxonomists for standard genome sequencing and annotation.</title>
        <authorList>
            <consortium name="The Broad Institute Genomics Platform"/>
            <consortium name="The Broad Institute Genome Sequencing Center for Infectious Disease"/>
            <person name="Wu L."/>
            <person name="Ma J."/>
        </authorList>
    </citation>
    <scope>NUCLEOTIDE SEQUENCE [LARGE SCALE GENOMIC DNA]</scope>
    <source>
        <strain evidence="2">CCUG 57113</strain>
    </source>
</reference>
<dbReference type="Proteomes" id="UP001596105">
    <property type="component" value="Unassembled WGS sequence"/>
</dbReference>
<protein>
    <recommendedName>
        <fullName evidence="3">Butirosin biosynthesis protein H N-terminal domain-containing protein</fullName>
    </recommendedName>
</protein>
<evidence type="ECO:0000313" key="1">
    <source>
        <dbReference type="EMBL" id="MFC5469141.1"/>
    </source>
</evidence>
<keyword evidence="2" id="KW-1185">Reference proteome</keyword>
<evidence type="ECO:0008006" key="3">
    <source>
        <dbReference type="Google" id="ProtNLM"/>
    </source>
</evidence>
<organism evidence="1 2">
    <name type="scientific">Cohnella suwonensis</name>
    <dbReference type="NCBI Taxonomy" id="696072"/>
    <lineage>
        <taxon>Bacteria</taxon>
        <taxon>Bacillati</taxon>
        <taxon>Bacillota</taxon>
        <taxon>Bacilli</taxon>
        <taxon>Bacillales</taxon>
        <taxon>Paenibacillaceae</taxon>
        <taxon>Cohnella</taxon>
    </lineage>
</organism>
<evidence type="ECO:0000313" key="2">
    <source>
        <dbReference type="Proteomes" id="UP001596105"/>
    </source>
</evidence>
<dbReference type="RefSeq" id="WP_209748840.1">
    <property type="nucleotide sequence ID" value="NZ_JBHSMH010000025.1"/>
</dbReference>
<dbReference type="EMBL" id="JBHSMH010000025">
    <property type="protein sequence ID" value="MFC5469141.1"/>
    <property type="molecule type" value="Genomic_DNA"/>
</dbReference>
<gene>
    <name evidence="1" type="ORF">ACFPPD_10450</name>
</gene>
<sequence>MIQNAVRTDGPVRLAALECAASCIVSALDIRGFNPRYFLLGYWHIGYYDGMLMSVRNMKWIDLAYEYGIQTGMTSGSLESLNDLLDGGDMAIILCKASKLRFFPESMLGFESAGFYHCVLLYGRSGLHDSFHVTDPVAGFTGLITADELAEASVRSGEFVYCRLRFDADYRRPEERDSFRRASAANLAAYRKSGAKAFERFRADVADSMGWEAANRRSWTDRNNIALSAISRMRTLVWQSYVDTGLLSEEERAEGNVMIGEVVRAWMNINMQLVKIGSRSAVAGLAEIIRRQLETVERAEIRLLEYLAAKELLPNEN</sequence>
<accession>A0ABW0LX47</accession>
<comment type="caution">
    <text evidence="1">The sequence shown here is derived from an EMBL/GenBank/DDBJ whole genome shotgun (WGS) entry which is preliminary data.</text>
</comment>
<proteinExistence type="predicted"/>